<gene>
    <name evidence="1" type="ORF">GCM10008986_16390</name>
</gene>
<proteinExistence type="predicted"/>
<name>A0ABN1B683_9BACI</name>
<organism evidence="1 2">
    <name type="scientific">Salinibacillus aidingensis</name>
    <dbReference type="NCBI Taxonomy" id="237684"/>
    <lineage>
        <taxon>Bacteria</taxon>
        <taxon>Bacillati</taxon>
        <taxon>Bacillota</taxon>
        <taxon>Bacilli</taxon>
        <taxon>Bacillales</taxon>
        <taxon>Bacillaceae</taxon>
        <taxon>Salinibacillus</taxon>
    </lineage>
</organism>
<evidence type="ECO:0000313" key="1">
    <source>
        <dbReference type="EMBL" id="GAA0491054.1"/>
    </source>
</evidence>
<keyword evidence="2" id="KW-1185">Reference proteome</keyword>
<reference evidence="1 2" key="1">
    <citation type="journal article" date="2019" name="Int. J. Syst. Evol. Microbiol.">
        <title>The Global Catalogue of Microorganisms (GCM) 10K type strain sequencing project: providing services to taxonomists for standard genome sequencing and annotation.</title>
        <authorList>
            <consortium name="The Broad Institute Genomics Platform"/>
            <consortium name="The Broad Institute Genome Sequencing Center for Infectious Disease"/>
            <person name="Wu L."/>
            <person name="Ma J."/>
        </authorList>
    </citation>
    <scope>NUCLEOTIDE SEQUENCE [LARGE SCALE GENOMIC DNA]</scope>
    <source>
        <strain evidence="1 2">JCM 12389</strain>
    </source>
</reference>
<sequence length="55" mass="6613">MIGNNIAKVRLPNWIFEQAQDKEQLKQLVLQYMQRYPNYTVKQVKNKFAICEIAR</sequence>
<dbReference type="Proteomes" id="UP001500880">
    <property type="component" value="Unassembled WGS sequence"/>
</dbReference>
<dbReference type="EMBL" id="BAAADO010000003">
    <property type="protein sequence ID" value="GAA0491054.1"/>
    <property type="molecule type" value="Genomic_DNA"/>
</dbReference>
<comment type="caution">
    <text evidence="1">The sequence shown here is derived from an EMBL/GenBank/DDBJ whole genome shotgun (WGS) entry which is preliminary data.</text>
</comment>
<evidence type="ECO:0000313" key="2">
    <source>
        <dbReference type="Proteomes" id="UP001500880"/>
    </source>
</evidence>
<accession>A0ABN1B683</accession>
<protein>
    <submittedName>
        <fullName evidence="1">Uncharacterized protein</fullName>
    </submittedName>
</protein>